<comment type="caution">
    <text evidence="1">The sequence shown here is derived from an EMBL/GenBank/DDBJ whole genome shotgun (WGS) entry which is preliminary data.</text>
</comment>
<dbReference type="EMBL" id="JBHUMO010000033">
    <property type="protein sequence ID" value="MFD2728740.1"/>
    <property type="molecule type" value="Genomic_DNA"/>
</dbReference>
<keyword evidence="2" id="KW-1185">Reference proteome</keyword>
<accession>A0ABW5THI1</accession>
<protein>
    <submittedName>
        <fullName evidence="1">Uncharacterized protein</fullName>
    </submittedName>
</protein>
<evidence type="ECO:0000313" key="2">
    <source>
        <dbReference type="Proteomes" id="UP001597427"/>
    </source>
</evidence>
<reference evidence="2" key="1">
    <citation type="journal article" date="2019" name="Int. J. Syst. Evol. Microbiol.">
        <title>The Global Catalogue of Microorganisms (GCM) 10K type strain sequencing project: providing services to taxonomists for standard genome sequencing and annotation.</title>
        <authorList>
            <consortium name="The Broad Institute Genomics Platform"/>
            <consortium name="The Broad Institute Genome Sequencing Center for Infectious Disease"/>
            <person name="Wu L."/>
            <person name="Ma J."/>
        </authorList>
    </citation>
    <scope>NUCLEOTIDE SEQUENCE [LARGE SCALE GENOMIC DNA]</scope>
    <source>
        <strain evidence="2">TISTR 932</strain>
    </source>
</reference>
<organism evidence="1 2">
    <name type="scientific">Enterococcus camelliae</name>
    <dbReference type="NCBI Taxonomy" id="453959"/>
    <lineage>
        <taxon>Bacteria</taxon>
        <taxon>Bacillati</taxon>
        <taxon>Bacillota</taxon>
        <taxon>Bacilli</taxon>
        <taxon>Lactobacillales</taxon>
        <taxon>Enterococcaceae</taxon>
        <taxon>Enterococcus</taxon>
    </lineage>
</organism>
<name>A0ABW5THI1_9ENTE</name>
<sequence length="44" mass="5188">MNEQQFKKLLIDMVSMGDYACKDELLPLLKIINIKFEKNSRLCI</sequence>
<dbReference type="RefSeq" id="WP_379980438.1">
    <property type="nucleotide sequence ID" value="NZ_JBHUMO010000033.1"/>
</dbReference>
<gene>
    <name evidence="1" type="ORF">ACFSR0_04765</name>
</gene>
<dbReference type="Proteomes" id="UP001597427">
    <property type="component" value="Unassembled WGS sequence"/>
</dbReference>
<evidence type="ECO:0000313" key="1">
    <source>
        <dbReference type="EMBL" id="MFD2728740.1"/>
    </source>
</evidence>
<proteinExistence type="predicted"/>